<feature type="compositionally biased region" description="Acidic residues" evidence="1">
    <location>
        <begin position="180"/>
        <end position="196"/>
    </location>
</feature>
<sequence>MRQKLTFHVTFHISYTAILFFVTELITSFQKGLTFYGCFDNVAKTSGVRRHIWWTLSTTPEFGDEAQVSSRRKLNVDLQVRKARAGTVDEVKAAAGRTFQAETKGWNPRRRQRGRGGKKEGQMGDVEGAKFAGVGIKNLILLLPSWKGKTAPSCCRRAARGKKSRFNSKSKREREREREETYEEDAGGETGLDSEEVGGGHRKKQQRQKNGKKNFQNPAFNRLNRRIIGKDFGFVSRSLDALRELHLVCRLLSTSAEHREEKKGASRRNRRTLRKRDGAQKPAAKPTKCFVRSGKD</sequence>
<evidence type="ECO:0000256" key="1">
    <source>
        <dbReference type="SAM" id="MobiDB-lite"/>
    </source>
</evidence>
<proteinExistence type="predicted"/>
<feature type="compositionally biased region" description="Basic residues" evidence="1">
    <location>
        <begin position="265"/>
        <end position="274"/>
    </location>
</feature>
<reference evidence="2 3" key="1">
    <citation type="submission" date="2023-10" db="EMBL/GenBank/DDBJ databases">
        <title>Genomes of two closely related lineages of the louse Polyplax serrata with different host specificities.</title>
        <authorList>
            <person name="Martinu J."/>
            <person name="Tarabai H."/>
            <person name="Stefka J."/>
            <person name="Hypsa V."/>
        </authorList>
    </citation>
    <scope>NUCLEOTIDE SEQUENCE [LARGE SCALE GENOMIC DNA]</scope>
    <source>
        <strain evidence="2">HR10_N</strain>
    </source>
</reference>
<dbReference type="AlphaFoldDB" id="A0AAN8PZX8"/>
<feature type="region of interest" description="Disordered" evidence="1">
    <location>
        <begin position="149"/>
        <end position="218"/>
    </location>
</feature>
<evidence type="ECO:0000313" key="2">
    <source>
        <dbReference type="EMBL" id="KAK6628938.1"/>
    </source>
</evidence>
<accession>A0AAN8PZX8</accession>
<evidence type="ECO:0000313" key="3">
    <source>
        <dbReference type="Proteomes" id="UP001372834"/>
    </source>
</evidence>
<comment type="caution">
    <text evidence="2">The sequence shown here is derived from an EMBL/GenBank/DDBJ whole genome shotgun (WGS) entry which is preliminary data.</text>
</comment>
<organism evidence="2 3">
    <name type="scientific">Polyplax serrata</name>
    <name type="common">Common mouse louse</name>
    <dbReference type="NCBI Taxonomy" id="468196"/>
    <lineage>
        <taxon>Eukaryota</taxon>
        <taxon>Metazoa</taxon>
        <taxon>Ecdysozoa</taxon>
        <taxon>Arthropoda</taxon>
        <taxon>Hexapoda</taxon>
        <taxon>Insecta</taxon>
        <taxon>Pterygota</taxon>
        <taxon>Neoptera</taxon>
        <taxon>Paraneoptera</taxon>
        <taxon>Psocodea</taxon>
        <taxon>Troctomorpha</taxon>
        <taxon>Phthiraptera</taxon>
        <taxon>Anoplura</taxon>
        <taxon>Polyplacidae</taxon>
        <taxon>Polyplax</taxon>
    </lineage>
</organism>
<name>A0AAN8PZX8_POLSC</name>
<dbReference type="Proteomes" id="UP001372834">
    <property type="component" value="Unassembled WGS sequence"/>
</dbReference>
<feature type="region of interest" description="Disordered" evidence="1">
    <location>
        <begin position="103"/>
        <end position="124"/>
    </location>
</feature>
<gene>
    <name evidence="2" type="ORF">RUM43_002755</name>
</gene>
<feature type="compositionally biased region" description="Basic residues" evidence="1">
    <location>
        <begin position="107"/>
        <end position="116"/>
    </location>
</feature>
<protein>
    <submittedName>
        <fullName evidence="2">Uncharacterized protein</fullName>
    </submittedName>
</protein>
<feature type="compositionally biased region" description="Basic and acidic residues" evidence="1">
    <location>
        <begin position="170"/>
        <end position="179"/>
    </location>
</feature>
<dbReference type="EMBL" id="JAWJWE010000036">
    <property type="protein sequence ID" value="KAK6628938.1"/>
    <property type="molecule type" value="Genomic_DNA"/>
</dbReference>
<feature type="compositionally biased region" description="Basic residues" evidence="1">
    <location>
        <begin position="157"/>
        <end position="169"/>
    </location>
</feature>
<feature type="region of interest" description="Disordered" evidence="1">
    <location>
        <begin position="255"/>
        <end position="296"/>
    </location>
</feature>
<feature type="compositionally biased region" description="Basic residues" evidence="1">
    <location>
        <begin position="200"/>
        <end position="212"/>
    </location>
</feature>